<protein>
    <submittedName>
        <fullName evidence="3">Uncharacterized protein</fullName>
    </submittedName>
</protein>
<evidence type="ECO:0000313" key="4">
    <source>
        <dbReference type="Proteomes" id="UP001302745"/>
    </source>
</evidence>
<keyword evidence="2" id="KW-0472">Membrane</keyword>
<keyword evidence="2" id="KW-1133">Transmembrane helix</keyword>
<evidence type="ECO:0000256" key="2">
    <source>
        <dbReference type="SAM" id="Phobius"/>
    </source>
</evidence>
<organism evidence="3 4">
    <name type="scientific">Chaetomidium leptoderma</name>
    <dbReference type="NCBI Taxonomy" id="669021"/>
    <lineage>
        <taxon>Eukaryota</taxon>
        <taxon>Fungi</taxon>
        <taxon>Dikarya</taxon>
        <taxon>Ascomycota</taxon>
        <taxon>Pezizomycotina</taxon>
        <taxon>Sordariomycetes</taxon>
        <taxon>Sordariomycetidae</taxon>
        <taxon>Sordariales</taxon>
        <taxon>Chaetomiaceae</taxon>
        <taxon>Chaetomidium</taxon>
    </lineage>
</organism>
<proteinExistence type="predicted"/>
<accession>A0AAN6VHC6</accession>
<keyword evidence="2" id="KW-0812">Transmembrane</keyword>
<comment type="caution">
    <text evidence="3">The sequence shown here is derived from an EMBL/GenBank/DDBJ whole genome shotgun (WGS) entry which is preliminary data.</text>
</comment>
<feature type="transmembrane region" description="Helical" evidence="2">
    <location>
        <begin position="123"/>
        <end position="146"/>
    </location>
</feature>
<evidence type="ECO:0000313" key="3">
    <source>
        <dbReference type="EMBL" id="KAK4150555.1"/>
    </source>
</evidence>
<feature type="region of interest" description="Disordered" evidence="1">
    <location>
        <begin position="30"/>
        <end position="75"/>
    </location>
</feature>
<dbReference type="Proteomes" id="UP001302745">
    <property type="component" value="Unassembled WGS sequence"/>
</dbReference>
<keyword evidence="4" id="KW-1185">Reference proteome</keyword>
<dbReference type="EMBL" id="MU857064">
    <property type="protein sequence ID" value="KAK4150555.1"/>
    <property type="molecule type" value="Genomic_DNA"/>
</dbReference>
<name>A0AAN6VHC6_9PEZI</name>
<reference evidence="3" key="2">
    <citation type="submission" date="2023-05" db="EMBL/GenBank/DDBJ databases">
        <authorList>
            <consortium name="Lawrence Berkeley National Laboratory"/>
            <person name="Steindorff A."/>
            <person name="Hensen N."/>
            <person name="Bonometti L."/>
            <person name="Westerberg I."/>
            <person name="Brannstrom I.O."/>
            <person name="Guillou S."/>
            <person name="Cros-Aarteil S."/>
            <person name="Calhoun S."/>
            <person name="Haridas S."/>
            <person name="Kuo A."/>
            <person name="Mondo S."/>
            <person name="Pangilinan J."/>
            <person name="Riley R."/>
            <person name="Labutti K."/>
            <person name="Andreopoulos B."/>
            <person name="Lipzen A."/>
            <person name="Chen C."/>
            <person name="Yanf M."/>
            <person name="Daum C."/>
            <person name="Ng V."/>
            <person name="Clum A."/>
            <person name="Ohm R."/>
            <person name="Martin F."/>
            <person name="Silar P."/>
            <person name="Natvig D."/>
            <person name="Lalanne C."/>
            <person name="Gautier V."/>
            <person name="Ament-Velasquez S.L."/>
            <person name="Kruys A."/>
            <person name="Hutchinson M.I."/>
            <person name="Powell A.J."/>
            <person name="Barry K."/>
            <person name="Miller A.N."/>
            <person name="Grigoriev I.V."/>
            <person name="Debuchy R."/>
            <person name="Gladieux P."/>
            <person name="Thoren M.H."/>
            <person name="Johannesson H."/>
        </authorList>
    </citation>
    <scope>NUCLEOTIDE SEQUENCE</scope>
    <source>
        <strain evidence="3">CBS 538.74</strain>
    </source>
</reference>
<dbReference type="AlphaFoldDB" id="A0AAN6VHC6"/>
<evidence type="ECO:0000256" key="1">
    <source>
        <dbReference type="SAM" id="MobiDB-lite"/>
    </source>
</evidence>
<reference evidence="3" key="1">
    <citation type="journal article" date="2023" name="Mol. Phylogenet. Evol.">
        <title>Genome-scale phylogeny and comparative genomics of the fungal order Sordariales.</title>
        <authorList>
            <person name="Hensen N."/>
            <person name="Bonometti L."/>
            <person name="Westerberg I."/>
            <person name="Brannstrom I.O."/>
            <person name="Guillou S."/>
            <person name="Cros-Aarteil S."/>
            <person name="Calhoun S."/>
            <person name="Haridas S."/>
            <person name="Kuo A."/>
            <person name="Mondo S."/>
            <person name="Pangilinan J."/>
            <person name="Riley R."/>
            <person name="LaButti K."/>
            <person name="Andreopoulos B."/>
            <person name="Lipzen A."/>
            <person name="Chen C."/>
            <person name="Yan M."/>
            <person name="Daum C."/>
            <person name="Ng V."/>
            <person name="Clum A."/>
            <person name="Steindorff A."/>
            <person name="Ohm R.A."/>
            <person name="Martin F."/>
            <person name="Silar P."/>
            <person name="Natvig D.O."/>
            <person name="Lalanne C."/>
            <person name="Gautier V."/>
            <person name="Ament-Velasquez S.L."/>
            <person name="Kruys A."/>
            <person name="Hutchinson M.I."/>
            <person name="Powell A.J."/>
            <person name="Barry K."/>
            <person name="Miller A.N."/>
            <person name="Grigoriev I.V."/>
            <person name="Debuchy R."/>
            <person name="Gladieux P."/>
            <person name="Hiltunen Thoren M."/>
            <person name="Johannesson H."/>
        </authorList>
    </citation>
    <scope>NUCLEOTIDE SEQUENCE</scope>
    <source>
        <strain evidence="3">CBS 538.74</strain>
    </source>
</reference>
<sequence>MEVYRPGTGSTNDKAVKGQSEIDLAVVILETPPGPATGDPEAAADSNAAHVQPPPLATATSSTSAEAASAQQHQATDTGWRPWKVALGCFCLTVPTYGLLSGIGLFQTYWRQGLLSDHSEADIAWIISVFGFLDWTNNLVLLFPILDISK</sequence>
<gene>
    <name evidence="3" type="ORF">C8A00DRAFT_36832</name>
</gene>
<feature type="transmembrane region" description="Helical" evidence="2">
    <location>
        <begin position="85"/>
        <end position="103"/>
    </location>
</feature>
<feature type="compositionally biased region" description="Low complexity" evidence="1">
    <location>
        <begin position="57"/>
        <end position="75"/>
    </location>
</feature>